<dbReference type="SMART" id="SM00267">
    <property type="entry name" value="GGDEF"/>
    <property type="match status" value="1"/>
</dbReference>
<feature type="transmembrane region" description="Helical" evidence="1">
    <location>
        <begin position="47"/>
        <end position="69"/>
    </location>
</feature>
<dbReference type="Gene3D" id="3.30.70.270">
    <property type="match status" value="1"/>
</dbReference>
<keyword evidence="3" id="KW-0548">Nucleotidyltransferase</keyword>
<evidence type="ECO:0000259" key="2">
    <source>
        <dbReference type="PROSITE" id="PS50887"/>
    </source>
</evidence>
<keyword evidence="1" id="KW-1133">Transmembrane helix</keyword>
<evidence type="ECO:0000313" key="3">
    <source>
        <dbReference type="EMBL" id="MEJ5978140.1"/>
    </source>
</evidence>
<feature type="domain" description="GGDEF" evidence="2">
    <location>
        <begin position="233"/>
        <end position="366"/>
    </location>
</feature>
<protein>
    <submittedName>
        <fullName evidence="3">GGDEF domain-containing protein</fullName>
        <ecNumber evidence="3">2.7.7.65</ecNumber>
    </submittedName>
</protein>
<organism evidence="3 4">
    <name type="scientific">Novosphingobium anseongense</name>
    <dbReference type="NCBI Taxonomy" id="3133436"/>
    <lineage>
        <taxon>Bacteria</taxon>
        <taxon>Pseudomonadati</taxon>
        <taxon>Pseudomonadota</taxon>
        <taxon>Alphaproteobacteria</taxon>
        <taxon>Sphingomonadales</taxon>
        <taxon>Sphingomonadaceae</taxon>
        <taxon>Novosphingobium</taxon>
    </lineage>
</organism>
<feature type="transmembrane region" description="Helical" evidence="1">
    <location>
        <begin position="141"/>
        <end position="158"/>
    </location>
</feature>
<dbReference type="Proteomes" id="UP001361239">
    <property type="component" value="Unassembled WGS sequence"/>
</dbReference>
<dbReference type="InterPro" id="IPR052163">
    <property type="entry name" value="DGC-Regulatory_Protein"/>
</dbReference>
<keyword evidence="4" id="KW-1185">Reference proteome</keyword>
<comment type="caution">
    <text evidence="3">The sequence shown here is derived from an EMBL/GenBank/DDBJ whole genome shotgun (WGS) entry which is preliminary data.</text>
</comment>
<evidence type="ECO:0000313" key="4">
    <source>
        <dbReference type="Proteomes" id="UP001361239"/>
    </source>
</evidence>
<feature type="transmembrane region" description="Helical" evidence="1">
    <location>
        <begin position="21"/>
        <end position="41"/>
    </location>
</feature>
<dbReference type="RefSeq" id="WP_339588078.1">
    <property type="nucleotide sequence ID" value="NZ_JBBHJZ010000003.1"/>
</dbReference>
<feature type="transmembrane region" description="Helical" evidence="1">
    <location>
        <begin position="115"/>
        <end position="134"/>
    </location>
</feature>
<name>A0ABU8RYJ1_9SPHN</name>
<dbReference type="EMBL" id="JBBHJZ010000003">
    <property type="protein sequence ID" value="MEJ5978140.1"/>
    <property type="molecule type" value="Genomic_DNA"/>
</dbReference>
<keyword evidence="3" id="KW-0808">Transferase</keyword>
<gene>
    <name evidence="3" type="ORF">WG901_15920</name>
</gene>
<dbReference type="GO" id="GO:0052621">
    <property type="term" value="F:diguanylate cyclase activity"/>
    <property type="evidence" value="ECO:0007669"/>
    <property type="project" value="UniProtKB-EC"/>
</dbReference>
<sequence length="375" mass="40561">MSQQVQQDALKVELIRSLFEETAPSVIMSAGFLAVGSLIAWETRDLLLSLLVVAGTIATAARLVYVFRFKSEAKAPDLAVGRARGLQRRFATFYFAFAATLGMFGFQAMSLPHPAIHMLVICMLVGYAAGVATAISLRPRIAVPSMLMAIVPALVAALMQPDKFYWATAFLASGFLAGGIHSVNRRHMRASQSISRRLAFSTLARQDGLTALPNRLALREWFDERVAFANDPGIVAVHFLDLDGFKPVNDSFGHSAGDALLVAVGKRIVRTIRASDTAARLGGDEFAIVQCGLANVAEAELLANRLAEAIARPYRIERQHVEISSSVGYVVAEHGAEDLECLLSLADEALYASKRRGGGVTQWTPDLELPHRVAA</sequence>
<evidence type="ECO:0000256" key="1">
    <source>
        <dbReference type="SAM" id="Phobius"/>
    </source>
</evidence>
<dbReference type="InterPro" id="IPR000160">
    <property type="entry name" value="GGDEF_dom"/>
</dbReference>
<dbReference type="NCBIfam" id="TIGR00254">
    <property type="entry name" value="GGDEF"/>
    <property type="match status" value="1"/>
</dbReference>
<dbReference type="InterPro" id="IPR043128">
    <property type="entry name" value="Rev_trsase/Diguanyl_cyclase"/>
</dbReference>
<dbReference type="CDD" id="cd01949">
    <property type="entry name" value="GGDEF"/>
    <property type="match status" value="1"/>
</dbReference>
<accession>A0ABU8RYJ1</accession>
<proteinExistence type="predicted"/>
<dbReference type="SUPFAM" id="SSF55073">
    <property type="entry name" value="Nucleotide cyclase"/>
    <property type="match status" value="1"/>
</dbReference>
<dbReference type="PANTHER" id="PTHR46663:SF2">
    <property type="entry name" value="GGDEF DOMAIN-CONTAINING PROTEIN"/>
    <property type="match status" value="1"/>
</dbReference>
<dbReference type="PROSITE" id="PS50887">
    <property type="entry name" value="GGDEF"/>
    <property type="match status" value="1"/>
</dbReference>
<dbReference type="InterPro" id="IPR029787">
    <property type="entry name" value="Nucleotide_cyclase"/>
</dbReference>
<dbReference type="PANTHER" id="PTHR46663">
    <property type="entry name" value="DIGUANYLATE CYCLASE DGCT-RELATED"/>
    <property type="match status" value="1"/>
</dbReference>
<reference evidence="3 4" key="1">
    <citation type="submission" date="2024-03" db="EMBL/GenBank/DDBJ databases">
        <authorList>
            <person name="Jo J.-H."/>
        </authorList>
    </citation>
    <scope>NUCLEOTIDE SEQUENCE [LARGE SCALE GENOMIC DNA]</scope>
    <source>
        <strain evidence="3 4">PS1R-30</strain>
    </source>
</reference>
<dbReference type="EC" id="2.7.7.65" evidence="3"/>
<keyword evidence="1" id="KW-0472">Membrane</keyword>
<feature type="transmembrane region" description="Helical" evidence="1">
    <location>
        <begin position="90"/>
        <end position="109"/>
    </location>
</feature>
<dbReference type="Pfam" id="PF00990">
    <property type="entry name" value="GGDEF"/>
    <property type="match status" value="1"/>
</dbReference>
<feature type="transmembrane region" description="Helical" evidence="1">
    <location>
        <begin position="164"/>
        <end position="183"/>
    </location>
</feature>
<keyword evidence="1" id="KW-0812">Transmembrane</keyword>